<keyword evidence="2" id="KW-1185">Reference proteome</keyword>
<reference evidence="1 2" key="1">
    <citation type="submission" date="2018-06" db="EMBL/GenBank/DDBJ databases">
        <title>Comparative genomics of Brasilonema spp. strains.</title>
        <authorList>
            <person name="Alvarenga D.O."/>
            <person name="Fiore M.F."/>
            <person name="Varani A.M."/>
        </authorList>
    </citation>
    <scope>NUCLEOTIDE SEQUENCE [LARGE SCALE GENOMIC DNA]</scope>
    <source>
        <strain evidence="1 2">SPC951</strain>
    </source>
</reference>
<evidence type="ECO:0000313" key="1">
    <source>
        <dbReference type="EMBL" id="NMG20477.1"/>
    </source>
</evidence>
<dbReference type="Pfam" id="PF08852">
    <property type="entry name" value="DUF1822"/>
    <property type="match status" value="1"/>
</dbReference>
<sequence>MRGNLSESLTFTVPISLEAHALAERFRKKHRNPQKAKQVYLNTLAVFTVQFYLRCMGIQTSWQESLSWNPLIQTLMDIADLEVIGFGKIECLPVLPNEQIIQILPEVCSDRIGYVAVQFEQSLEEATLLGFVKTVPDNGSLLLSQLGSLEDLLIHLNQPIEKVEQLIHLSQWFMNVVDAGWQTIESLLNPQQSELVFRFRGTEHTLDIHPENSTSSLQKGKLLDLGRDSKSKIIALVVGLLPVSREEINIGVKVYPTAGQSHLPEELELLVLDSDGIAVMQATARNTKSIQLNFSSEIGERFSVKIALGDVSLTEFFIT</sequence>
<dbReference type="EMBL" id="QMEB01000097">
    <property type="protein sequence ID" value="NMG20477.1"/>
    <property type="molecule type" value="Genomic_DNA"/>
</dbReference>
<protein>
    <recommendedName>
        <fullName evidence="3">DUF1822 family protein</fullName>
    </recommendedName>
</protein>
<organism evidence="1 2">
    <name type="scientific">Brasilonema bromeliae SPC951</name>
    <dbReference type="NCBI Taxonomy" id="385972"/>
    <lineage>
        <taxon>Bacteria</taxon>
        <taxon>Bacillati</taxon>
        <taxon>Cyanobacteriota</taxon>
        <taxon>Cyanophyceae</taxon>
        <taxon>Nostocales</taxon>
        <taxon>Scytonemataceae</taxon>
        <taxon>Brasilonema</taxon>
        <taxon>Bromeliae group (in: Brasilonema)</taxon>
    </lineage>
</organism>
<comment type="caution">
    <text evidence="1">The sequence shown here is derived from an EMBL/GenBank/DDBJ whole genome shotgun (WGS) entry which is preliminary data.</text>
</comment>
<name>A0ABX1PAJ1_9CYAN</name>
<dbReference type="Proteomes" id="UP000718564">
    <property type="component" value="Unassembled WGS sequence"/>
</dbReference>
<gene>
    <name evidence="1" type="ORF">DP116_13825</name>
</gene>
<evidence type="ECO:0008006" key="3">
    <source>
        <dbReference type="Google" id="ProtNLM"/>
    </source>
</evidence>
<dbReference type="RefSeq" id="WP_169155739.1">
    <property type="nucleotide sequence ID" value="NZ_CAWPJE010000079.1"/>
</dbReference>
<proteinExistence type="predicted"/>
<dbReference type="InterPro" id="IPR014951">
    <property type="entry name" value="DUF1822"/>
</dbReference>
<accession>A0ABX1PAJ1</accession>
<evidence type="ECO:0000313" key="2">
    <source>
        <dbReference type="Proteomes" id="UP000718564"/>
    </source>
</evidence>